<dbReference type="GO" id="GO:0005886">
    <property type="term" value="C:plasma membrane"/>
    <property type="evidence" value="ECO:0007669"/>
    <property type="project" value="UniProtKB-SubCell"/>
</dbReference>
<name>A0A9X2BU21_9PROT</name>
<comment type="subcellular location">
    <subcellularLocation>
        <location evidence="1 9">Cell inner membrane</location>
        <topology evidence="1 9">Multi-pass membrane protein</topology>
    </subcellularLocation>
</comment>
<evidence type="ECO:0000259" key="10">
    <source>
        <dbReference type="Pfam" id="PF04290"/>
    </source>
</evidence>
<dbReference type="InterPro" id="IPR007387">
    <property type="entry name" value="TRAP_DctQ"/>
</dbReference>
<dbReference type="AlphaFoldDB" id="A0A9X2BU21"/>
<evidence type="ECO:0000256" key="1">
    <source>
        <dbReference type="ARBA" id="ARBA00004429"/>
    </source>
</evidence>
<evidence type="ECO:0000313" key="12">
    <source>
        <dbReference type="Proteomes" id="UP001139516"/>
    </source>
</evidence>
<feature type="transmembrane region" description="Helical" evidence="9">
    <location>
        <begin position="32"/>
        <end position="54"/>
    </location>
</feature>
<comment type="subunit">
    <text evidence="9">The complex comprises the extracytoplasmic solute receptor protein and the two transmembrane proteins.</text>
</comment>
<keyword evidence="6 9" id="KW-1133">Transmembrane helix</keyword>
<dbReference type="Pfam" id="PF04290">
    <property type="entry name" value="DctQ"/>
    <property type="match status" value="1"/>
</dbReference>
<dbReference type="RefSeq" id="WP_248667085.1">
    <property type="nucleotide sequence ID" value="NZ_JALPRX010000046.1"/>
</dbReference>
<dbReference type="InterPro" id="IPR055348">
    <property type="entry name" value="DctQ"/>
</dbReference>
<feature type="transmembrane region" description="Helical" evidence="9">
    <location>
        <begin position="109"/>
        <end position="130"/>
    </location>
</feature>
<evidence type="ECO:0000256" key="7">
    <source>
        <dbReference type="ARBA" id="ARBA00023136"/>
    </source>
</evidence>
<accession>A0A9X2BU21</accession>
<dbReference type="PANTHER" id="PTHR35011">
    <property type="entry name" value="2,3-DIKETO-L-GULONATE TRAP TRANSPORTER SMALL PERMEASE PROTEIN YIAM"/>
    <property type="match status" value="1"/>
</dbReference>
<keyword evidence="3" id="KW-1003">Cell membrane</keyword>
<sequence length="192" mass="19673">MSGASIPVGAAATGPRGALLRGAALLDRAVRVLAEAVVLISGIALLTLLFANVVSRYVTAAGGLDWIEEVPEKLFPWFIMAGVVLAAQGGGHMAVEWILPKLGRGAKRVLLVAGHLAVVATYAILVREALEVAGIAAMERSPVLGLPNSHGYYALAAGCALLAFSTATIALRLVLVGPEALPQPAPEEVPTA</sequence>
<comment type="function">
    <text evidence="9">Part of the tripartite ATP-independent periplasmic (TRAP) transport system.</text>
</comment>
<comment type="similarity">
    <text evidence="8 9">Belongs to the TRAP transporter small permease family.</text>
</comment>
<organism evidence="11 12">
    <name type="scientific">Roseomonas acroporae</name>
    <dbReference type="NCBI Taxonomy" id="2937791"/>
    <lineage>
        <taxon>Bacteria</taxon>
        <taxon>Pseudomonadati</taxon>
        <taxon>Pseudomonadota</taxon>
        <taxon>Alphaproteobacteria</taxon>
        <taxon>Acetobacterales</taxon>
        <taxon>Roseomonadaceae</taxon>
        <taxon>Roseomonas</taxon>
    </lineage>
</organism>
<feature type="domain" description="Tripartite ATP-independent periplasmic transporters DctQ component" evidence="10">
    <location>
        <begin position="47"/>
        <end position="173"/>
    </location>
</feature>
<keyword evidence="5 9" id="KW-0812">Transmembrane</keyword>
<evidence type="ECO:0000256" key="4">
    <source>
        <dbReference type="ARBA" id="ARBA00022519"/>
    </source>
</evidence>
<keyword evidence="12" id="KW-1185">Reference proteome</keyword>
<evidence type="ECO:0000256" key="5">
    <source>
        <dbReference type="ARBA" id="ARBA00022692"/>
    </source>
</evidence>
<feature type="transmembrane region" description="Helical" evidence="9">
    <location>
        <begin position="74"/>
        <end position="97"/>
    </location>
</feature>
<evidence type="ECO:0000256" key="2">
    <source>
        <dbReference type="ARBA" id="ARBA00022448"/>
    </source>
</evidence>
<evidence type="ECO:0000256" key="9">
    <source>
        <dbReference type="RuleBase" id="RU369079"/>
    </source>
</evidence>
<evidence type="ECO:0000256" key="3">
    <source>
        <dbReference type="ARBA" id="ARBA00022475"/>
    </source>
</evidence>
<dbReference type="GO" id="GO:0022857">
    <property type="term" value="F:transmembrane transporter activity"/>
    <property type="evidence" value="ECO:0007669"/>
    <property type="project" value="UniProtKB-UniRule"/>
</dbReference>
<gene>
    <name evidence="11" type="ORF">M0638_11270</name>
</gene>
<proteinExistence type="inferred from homology"/>
<reference evidence="11" key="1">
    <citation type="submission" date="2022-04" db="EMBL/GenBank/DDBJ databases">
        <title>Roseomonas acroporae sp. nov., isolated from coral Acropora digitifera.</title>
        <authorList>
            <person name="Sun H."/>
        </authorList>
    </citation>
    <scope>NUCLEOTIDE SEQUENCE</scope>
    <source>
        <strain evidence="11">NAR14</strain>
    </source>
</reference>
<evidence type="ECO:0000256" key="8">
    <source>
        <dbReference type="ARBA" id="ARBA00038436"/>
    </source>
</evidence>
<evidence type="ECO:0000313" key="11">
    <source>
        <dbReference type="EMBL" id="MCK8784962.1"/>
    </source>
</evidence>
<protein>
    <recommendedName>
        <fullName evidence="9">TRAP transporter small permease protein</fullName>
    </recommendedName>
</protein>
<comment type="caution">
    <text evidence="11">The sequence shown here is derived from an EMBL/GenBank/DDBJ whole genome shotgun (WGS) entry which is preliminary data.</text>
</comment>
<dbReference type="EMBL" id="JALPRX010000046">
    <property type="protein sequence ID" value="MCK8784962.1"/>
    <property type="molecule type" value="Genomic_DNA"/>
</dbReference>
<dbReference type="Proteomes" id="UP001139516">
    <property type="component" value="Unassembled WGS sequence"/>
</dbReference>
<dbReference type="PANTHER" id="PTHR35011:SF2">
    <property type="entry name" value="2,3-DIKETO-L-GULONATE TRAP TRANSPORTER SMALL PERMEASE PROTEIN YIAM"/>
    <property type="match status" value="1"/>
</dbReference>
<keyword evidence="2 9" id="KW-0813">Transport</keyword>
<evidence type="ECO:0000256" key="6">
    <source>
        <dbReference type="ARBA" id="ARBA00022989"/>
    </source>
</evidence>
<dbReference type="GO" id="GO:0015740">
    <property type="term" value="P:C4-dicarboxylate transport"/>
    <property type="evidence" value="ECO:0007669"/>
    <property type="project" value="TreeGrafter"/>
</dbReference>
<keyword evidence="7 9" id="KW-0472">Membrane</keyword>
<keyword evidence="4 9" id="KW-0997">Cell inner membrane</keyword>
<feature type="transmembrane region" description="Helical" evidence="9">
    <location>
        <begin position="150"/>
        <end position="175"/>
    </location>
</feature>